<proteinExistence type="predicted"/>
<evidence type="ECO:0008006" key="4">
    <source>
        <dbReference type="Google" id="ProtNLM"/>
    </source>
</evidence>
<comment type="caution">
    <text evidence="2">The sequence shown here is derived from an EMBL/GenBank/DDBJ whole genome shotgun (WGS) entry which is preliminary data.</text>
</comment>
<evidence type="ECO:0000256" key="1">
    <source>
        <dbReference type="SAM" id="MobiDB-lite"/>
    </source>
</evidence>
<feature type="compositionally biased region" description="Basic and acidic residues" evidence="1">
    <location>
        <begin position="282"/>
        <end position="302"/>
    </location>
</feature>
<feature type="compositionally biased region" description="Polar residues" evidence="1">
    <location>
        <begin position="212"/>
        <end position="243"/>
    </location>
</feature>
<feature type="compositionally biased region" description="Polar residues" evidence="1">
    <location>
        <begin position="189"/>
        <end position="204"/>
    </location>
</feature>
<accession>A0A4C1ZRF6</accession>
<organism evidence="2 3">
    <name type="scientific">Eumeta variegata</name>
    <name type="common">Bagworm moth</name>
    <name type="synonym">Eumeta japonica</name>
    <dbReference type="NCBI Taxonomy" id="151549"/>
    <lineage>
        <taxon>Eukaryota</taxon>
        <taxon>Metazoa</taxon>
        <taxon>Ecdysozoa</taxon>
        <taxon>Arthropoda</taxon>
        <taxon>Hexapoda</taxon>
        <taxon>Insecta</taxon>
        <taxon>Pterygota</taxon>
        <taxon>Neoptera</taxon>
        <taxon>Endopterygota</taxon>
        <taxon>Lepidoptera</taxon>
        <taxon>Glossata</taxon>
        <taxon>Ditrysia</taxon>
        <taxon>Tineoidea</taxon>
        <taxon>Psychidae</taxon>
        <taxon>Oiketicinae</taxon>
        <taxon>Eumeta</taxon>
    </lineage>
</organism>
<dbReference type="AlphaFoldDB" id="A0A4C1ZRF6"/>
<protein>
    <recommendedName>
        <fullName evidence="4">Pre-C2HC domain-containing protein</fullName>
    </recommendedName>
</protein>
<dbReference type="Proteomes" id="UP000299102">
    <property type="component" value="Unassembled WGS sequence"/>
</dbReference>
<feature type="compositionally biased region" description="Polar residues" evidence="1">
    <location>
        <begin position="303"/>
        <end position="316"/>
    </location>
</feature>
<dbReference type="EMBL" id="BGZK01002021">
    <property type="protein sequence ID" value="GBP89704.1"/>
    <property type="molecule type" value="Genomic_DNA"/>
</dbReference>
<feature type="region of interest" description="Disordered" evidence="1">
    <location>
        <begin position="188"/>
        <end position="339"/>
    </location>
</feature>
<name>A0A4C1ZRF6_EUMVA</name>
<sequence>MSNCNKCQDLNVDRLVHACESAAAIKGETGARTGTGTSRTVIPDSSVRSPALNGRYRAPAPSALTKLFAFVQIAALRDLLALPIETSPGAGLSFRERQTRTDLGPPALRVLSPIPGVARPPSIIPHSILRIPFASLPWTKIPLLPGGRVWPQNSHHVRIHTTGPTKALSEIGYEAPQDVVKKLIARVTPVSSRASSRATSPMKTNKNKNKRQASSSSDEGAMCSDSTVVGSDSESENSNTSFTLVEGKNKRALRKALKKAKVARDQPEMDIDPSSAPTSRANDAKPPRRGPTDLDYEYRPVESTRNPVSASTQAVTAKTAPRTGAKPTAPPPNIRRLHPSADKLHPFHTYALEEERKLKAVIRGIPTDFPVDEIQADLCGQGFPVHSVHRLCRRDGSPLWLVLAVLPRTEEAKNIFNNLNMVCGLGYPSRGPAQERRSRAVPPLPVVRPRGRQLSCGPALREMFGPTLDQRVPAYS</sequence>
<feature type="compositionally biased region" description="Basic residues" evidence="1">
    <location>
        <begin position="250"/>
        <end position="261"/>
    </location>
</feature>
<keyword evidence="3" id="KW-1185">Reference proteome</keyword>
<evidence type="ECO:0000313" key="2">
    <source>
        <dbReference type="EMBL" id="GBP89704.1"/>
    </source>
</evidence>
<reference evidence="2 3" key="1">
    <citation type="journal article" date="2019" name="Commun. Biol.">
        <title>The bagworm genome reveals a unique fibroin gene that provides high tensile strength.</title>
        <authorList>
            <person name="Kono N."/>
            <person name="Nakamura H."/>
            <person name="Ohtoshi R."/>
            <person name="Tomita M."/>
            <person name="Numata K."/>
            <person name="Arakawa K."/>
        </authorList>
    </citation>
    <scope>NUCLEOTIDE SEQUENCE [LARGE SCALE GENOMIC DNA]</scope>
</reference>
<gene>
    <name evidence="2" type="ORF">EVAR_21314_1</name>
</gene>
<evidence type="ECO:0000313" key="3">
    <source>
        <dbReference type="Proteomes" id="UP000299102"/>
    </source>
</evidence>
<dbReference type="OrthoDB" id="8123886at2759"/>